<evidence type="ECO:0000256" key="1">
    <source>
        <dbReference type="SAM" id="MobiDB-lite"/>
    </source>
</evidence>
<reference evidence="2" key="1">
    <citation type="journal article" date="2020" name="Stud. Mycol.">
        <title>101 Dothideomycetes genomes: a test case for predicting lifestyles and emergence of pathogens.</title>
        <authorList>
            <person name="Haridas S."/>
            <person name="Albert R."/>
            <person name="Binder M."/>
            <person name="Bloem J."/>
            <person name="Labutti K."/>
            <person name="Salamov A."/>
            <person name="Andreopoulos B."/>
            <person name="Baker S."/>
            <person name="Barry K."/>
            <person name="Bills G."/>
            <person name="Bluhm B."/>
            <person name="Cannon C."/>
            <person name="Castanera R."/>
            <person name="Culley D."/>
            <person name="Daum C."/>
            <person name="Ezra D."/>
            <person name="Gonzalez J."/>
            <person name="Henrissat B."/>
            <person name="Kuo A."/>
            <person name="Liang C."/>
            <person name="Lipzen A."/>
            <person name="Lutzoni F."/>
            <person name="Magnuson J."/>
            <person name="Mondo S."/>
            <person name="Nolan M."/>
            <person name="Ohm R."/>
            <person name="Pangilinan J."/>
            <person name="Park H.-J."/>
            <person name="Ramirez L."/>
            <person name="Alfaro M."/>
            <person name="Sun H."/>
            <person name="Tritt A."/>
            <person name="Yoshinaga Y."/>
            <person name="Zwiers L.-H."/>
            <person name="Turgeon B."/>
            <person name="Goodwin S."/>
            <person name="Spatafora J."/>
            <person name="Crous P."/>
            <person name="Grigoriev I."/>
        </authorList>
    </citation>
    <scope>NUCLEOTIDE SEQUENCE</scope>
    <source>
        <strain evidence="2">CBS 183.55</strain>
    </source>
</reference>
<dbReference type="OrthoDB" id="185373at2759"/>
<dbReference type="RefSeq" id="XP_033452053.1">
    <property type="nucleotide sequence ID" value="XM_033591509.1"/>
</dbReference>
<dbReference type="GeneID" id="54349177"/>
<evidence type="ECO:0000313" key="2">
    <source>
        <dbReference type="EMBL" id="KAF1931805.1"/>
    </source>
</evidence>
<sequence length="958" mass="104230">MPAATRIPLAAVVCPSAPFLAPRLLAVSVSVPVCVCVPVSVPATALQRQRQHPQHPQHSQQRALSTTPQCADNAARGKKSGRSYFLEMRKREKQLANRIARRTSSGPRTETPPAVVGLALDMQQRLRDRDMDRIMPLYEPARDAGLIDSRATYAICQALHEAVRRDAARKDSSRLSTLLHFAAQLVADVQNRRIRPHNFAYVHLLSAYKDARHFAQGRDLWDWLRVQDDSHCSQGAYGAALELLSCGNLAALPELEALYQDGLQRYPGTFAAYHFSPDAVVPDRTQPVHIAGLPNTLFQGILTARLRAHDWTGAYLGLDTVLRLYPAQTAQRVFEMFVAERPLLEAYTAYMLACRSGVQLSGGQVTSVLNRLRVAMTQSPSLEVRFTLLRAMANALHAYQQCGGPLRGIHVGELIKALEFLLPEKAPGQDFTGEEMPLRNIIAVTGQRIMADLIQSGLSLSSSLFVPLISLAGKLRAPELFKQTLDDATTAGITFYAVERRTVLAAAGQIKDRDVVRALWYVIVAAADKEGSQLTYNDWVTFAKACRRADLVHFFEEQLSEQAHAISAAVEKRARSAASSPEPGAAQSSLELMSPEQLTSELDMVQGQMENIRAVLMSGQPLSLDKSPFHMHIDPSQPSLGTEQDLRTVYDELTTDPYQPAAQAPASGPSAQPPASGPSVQPPASGPSVQPPASGPSVQPPAPSPSAQAIAPALSTTGIPLDELRFRNWVSVHEMMSFARAHAQSKKDVIEMAIVQRVAPRDIPETLSFPKLTPAKDAAELRARIKQLRAADPRHTPGQLFRKFKSTVDDGTPAFHNRVDEFKDRATERKIHKHVTKNFAIRKAASETPADVFEPMARDPSTSRWVTKSALRISKVAGYDKYRPAPAKQASFEAYGDGKPGDGKPGDEKPGDGKPGDKKPGDKKPGDESAAASVDKSAAASQSQSKTADADAAPSTSS</sequence>
<proteinExistence type="predicted"/>
<evidence type="ECO:0000313" key="3">
    <source>
        <dbReference type="Proteomes" id="UP000800082"/>
    </source>
</evidence>
<feature type="region of interest" description="Disordered" evidence="1">
    <location>
        <begin position="658"/>
        <end position="709"/>
    </location>
</feature>
<feature type="compositionally biased region" description="Low complexity" evidence="1">
    <location>
        <begin position="928"/>
        <end position="958"/>
    </location>
</feature>
<feature type="region of interest" description="Disordered" evidence="1">
    <location>
        <begin position="47"/>
        <end position="82"/>
    </location>
</feature>
<organism evidence="2 3">
    <name type="scientific">Didymella exigua CBS 183.55</name>
    <dbReference type="NCBI Taxonomy" id="1150837"/>
    <lineage>
        <taxon>Eukaryota</taxon>
        <taxon>Fungi</taxon>
        <taxon>Dikarya</taxon>
        <taxon>Ascomycota</taxon>
        <taxon>Pezizomycotina</taxon>
        <taxon>Dothideomycetes</taxon>
        <taxon>Pleosporomycetidae</taxon>
        <taxon>Pleosporales</taxon>
        <taxon>Pleosporineae</taxon>
        <taxon>Didymellaceae</taxon>
        <taxon>Didymella</taxon>
    </lineage>
</organism>
<feature type="compositionally biased region" description="Low complexity" evidence="1">
    <location>
        <begin position="659"/>
        <end position="670"/>
    </location>
</feature>
<dbReference type="Proteomes" id="UP000800082">
    <property type="component" value="Unassembled WGS sequence"/>
</dbReference>
<feature type="region of interest" description="Disordered" evidence="1">
    <location>
        <begin position="888"/>
        <end position="958"/>
    </location>
</feature>
<name>A0A6A5RTJ2_9PLEO</name>
<dbReference type="EMBL" id="ML978960">
    <property type="protein sequence ID" value="KAF1931805.1"/>
    <property type="molecule type" value="Genomic_DNA"/>
</dbReference>
<gene>
    <name evidence="2" type="ORF">M421DRAFT_417554</name>
</gene>
<protein>
    <submittedName>
        <fullName evidence="2">Uncharacterized protein</fullName>
    </submittedName>
</protein>
<accession>A0A6A5RTJ2</accession>
<feature type="compositionally biased region" description="Pro residues" evidence="1">
    <location>
        <begin position="671"/>
        <end position="704"/>
    </location>
</feature>
<dbReference type="AlphaFoldDB" id="A0A6A5RTJ2"/>
<feature type="compositionally biased region" description="Basic and acidic residues" evidence="1">
    <location>
        <begin position="899"/>
        <end position="927"/>
    </location>
</feature>
<keyword evidence="3" id="KW-1185">Reference proteome</keyword>